<dbReference type="OrthoDB" id="8066003at2"/>
<sequence length="230" mass="25291">MNAIDSPIGAVAGQTIARTALYQEVAERLRVRIFAHDMAPGSWVDEQALADEFGISRTPMREALKVLAAEGLVVLKPRRGCYVAELSEQDLDEVFPVMALLEGRAALEAAGKASDADLARLAALHAELERHGAAADADRFFAVNDAFHAALQEIAGNRWLQHLIDDTRKMIKLTRRHSLLVEGRLDQSLAEHRQILEALQARNPERAARAMHDHLLSGREALAKLGSTLR</sequence>
<dbReference type="InterPro" id="IPR036388">
    <property type="entry name" value="WH-like_DNA-bd_sf"/>
</dbReference>
<dbReference type="InterPro" id="IPR036390">
    <property type="entry name" value="WH_DNA-bd_sf"/>
</dbReference>
<protein>
    <submittedName>
        <fullName evidence="4">GntR family transcriptional regulator</fullName>
    </submittedName>
</protein>
<evidence type="ECO:0000256" key="2">
    <source>
        <dbReference type="ARBA" id="ARBA00023125"/>
    </source>
</evidence>
<dbReference type="RefSeq" id="WP_145771517.1">
    <property type="nucleotide sequence ID" value="NZ_LR778301.1"/>
</dbReference>
<gene>
    <name evidence="4" type="ORF">DENOEST_3294</name>
</gene>
<accession>A0A6S6XZE3</accession>
<dbReference type="Proteomes" id="UP000515733">
    <property type="component" value="Chromosome"/>
</dbReference>
<dbReference type="Pfam" id="PF00392">
    <property type="entry name" value="GntR"/>
    <property type="match status" value="1"/>
</dbReference>
<keyword evidence="2" id="KW-0238">DNA-binding</keyword>
<dbReference type="SMART" id="SM00895">
    <property type="entry name" value="FCD"/>
    <property type="match status" value="1"/>
</dbReference>
<dbReference type="KEGG" id="doe:DENOEST_3294"/>
<dbReference type="PRINTS" id="PR00035">
    <property type="entry name" value="HTHGNTR"/>
</dbReference>
<evidence type="ECO:0000256" key="3">
    <source>
        <dbReference type="ARBA" id="ARBA00023163"/>
    </source>
</evidence>
<dbReference type="PANTHER" id="PTHR43537">
    <property type="entry name" value="TRANSCRIPTIONAL REGULATOR, GNTR FAMILY"/>
    <property type="match status" value="1"/>
</dbReference>
<dbReference type="InterPro" id="IPR008920">
    <property type="entry name" value="TF_FadR/GntR_C"/>
</dbReference>
<dbReference type="PANTHER" id="PTHR43537:SF50">
    <property type="entry name" value="TRANSCRIPTIONAL REGULATORY PROTEIN"/>
    <property type="match status" value="1"/>
</dbReference>
<evidence type="ECO:0000256" key="1">
    <source>
        <dbReference type="ARBA" id="ARBA00023015"/>
    </source>
</evidence>
<keyword evidence="3" id="KW-0804">Transcription</keyword>
<dbReference type="InterPro" id="IPR011711">
    <property type="entry name" value="GntR_C"/>
</dbReference>
<dbReference type="SUPFAM" id="SSF48008">
    <property type="entry name" value="GntR ligand-binding domain-like"/>
    <property type="match status" value="1"/>
</dbReference>
<keyword evidence="1" id="KW-0805">Transcription regulation</keyword>
<dbReference type="GO" id="GO:0003700">
    <property type="term" value="F:DNA-binding transcription factor activity"/>
    <property type="evidence" value="ECO:0007669"/>
    <property type="project" value="InterPro"/>
</dbReference>
<dbReference type="SUPFAM" id="SSF46785">
    <property type="entry name" value="Winged helix' DNA-binding domain"/>
    <property type="match status" value="1"/>
</dbReference>
<dbReference type="GO" id="GO:0003677">
    <property type="term" value="F:DNA binding"/>
    <property type="evidence" value="ECO:0007669"/>
    <property type="project" value="UniProtKB-KW"/>
</dbReference>
<organism evidence="4 5">
    <name type="scientific">Denitratisoma oestradiolicum</name>
    <dbReference type="NCBI Taxonomy" id="311182"/>
    <lineage>
        <taxon>Bacteria</taxon>
        <taxon>Pseudomonadati</taxon>
        <taxon>Pseudomonadota</taxon>
        <taxon>Betaproteobacteria</taxon>
        <taxon>Nitrosomonadales</taxon>
        <taxon>Sterolibacteriaceae</taxon>
        <taxon>Denitratisoma</taxon>
    </lineage>
</organism>
<dbReference type="Gene3D" id="1.20.120.530">
    <property type="entry name" value="GntR ligand-binding domain-like"/>
    <property type="match status" value="1"/>
</dbReference>
<reference evidence="4 5" key="1">
    <citation type="submission" date="2020-03" db="EMBL/GenBank/DDBJ databases">
        <authorList>
            <consortium name="Genoscope - CEA"/>
            <person name="William W."/>
        </authorList>
    </citation>
    <scope>NUCLEOTIDE SEQUENCE [LARGE SCALE GENOMIC DNA]</scope>
    <source>
        <strain evidence="5">DSM 16959</strain>
    </source>
</reference>
<dbReference type="Gene3D" id="1.10.10.10">
    <property type="entry name" value="Winged helix-like DNA-binding domain superfamily/Winged helix DNA-binding domain"/>
    <property type="match status" value="1"/>
</dbReference>
<dbReference type="InterPro" id="IPR000524">
    <property type="entry name" value="Tscrpt_reg_HTH_GntR"/>
</dbReference>
<evidence type="ECO:0000313" key="5">
    <source>
        <dbReference type="Proteomes" id="UP000515733"/>
    </source>
</evidence>
<dbReference type="Pfam" id="PF07729">
    <property type="entry name" value="FCD"/>
    <property type="match status" value="1"/>
</dbReference>
<evidence type="ECO:0000313" key="4">
    <source>
        <dbReference type="EMBL" id="CAB1370448.1"/>
    </source>
</evidence>
<proteinExistence type="predicted"/>
<dbReference type="PROSITE" id="PS50949">
    <property type="entry name" value="HTH_GNTR"/>
    <property type="match status" value="1"/>
</dbReference>
<dbReference type="AlphaFoldDB" id="A0A6S6XZE3"/>
<keyword evidence="5" id="KW-1185">Reference proteome</keyword>
<dbReference type="EMBL" id="LR778301">
    <property type="protein sequence ID" value="CAB1370448.1"/>
    <property type="molecule type" value="Genomic_DNA"/>
</dbReference>
<name>A0A6S6XZE3_9PROT</name>
<dbReference type="CDD" id="cd07377">
    <property type="entry name" value="WHTH_GntR"/>
    <property type="match status" value="1"/>
</dbReference>
<dbReference type="SMART" id="SM00345">
    <property type="entry name" value="HTH_GNTR"/>
    <property type="match status" value="1"/>
</dbReference>